<feature type="compositionally biased region" description="Basic and acidic residues" evidence="1">
    <location>
        <begin position="31"/>
        <end position="41"/>
    </location>
</feature>
<dbReference type="PANTHER" id="PTHR30105:SF2">
    <property type="entry name" value="DIVERGENT POLYSACCHARIDE DEACETYLASE SUPERFAMILY"/>
    <property type="match status" value="1"/>
</dbReference>
<dbReference type="InterPro" id="IPR011330">
    <property type="entry name" value="Glyco_hydro/deAcase_b/a-brl"/>
</dbReference>
<evidence type="ECO:0000313" key="2">
    <source>
        <dbReference type="EMBL" id="QCO14691.1"/>
    </source>
</evidence>
<evidence type="ECO:0000256" key="1">
    <source>
        <dbReference type="SAM" id="MobiDB-lite"/>
    </source>
</evidence>
<dbReference type="Gene3D" id="3.20.20.370">
    <property type="entry name" value="Glycoside hydrolase/deacetylase"/>
    <property type="match status" value="1"/>
</dbReference>
<dbReference type="AlphaFoldDB" id="A0A4D8QYA5"/>
<dbReference type="PANTHER" id="PTHR30105">
    <property type="entry name" value="UNCHARACTERIZED YIBQ-RELATED"/>
    <property type="match status" value="1"/>
</dbReference>
<dbReference type="GO" id="GO:0005975">
    <property type="term" value="P:carbohydrate metabolic process"/>
    <property type="evidence" value="ECO:0007669"/>
    <property type="project" value="InterPro"/>
</dbReference>
<evidence type="ECO:0000313" key="3">
    <source>
        <dbReference type="Proteomes" id="UP000298693"/>
    </source>
</evidence>
<proteinExistence type="predicted"/>
<dbReference type="CDD" id="cd10936">
    <property type="entry name" value="CE4_DAC2"/>
    <property type="match status" value="1"/>
</dbReference>
<dbReference type="SUPFAM" id="SSF88713">
    <property type="entry name" value="Glycoside hydrolase/deacetylase"/>
    <property type="match status" value="1"/>
</dbReference>
<organism evidence="2 3">
    <name type="scientific">Azospirillum brasilense</name>
    <dbReference type="NCBI Taxonomy" id="192"/>
    <lineage>
        <taxon>Bacteria</taxon>
        <taxon>Pseudomonadati</taxon>
        <taxon>Pseudomonadota</taxon>
        <taxon>Alphaproteobacteria</taxon>
        <taxon>Rhodospirillales</taxon>
        <taxon>Azospirillaceae</taxon>
        <taxon>Azospirillum</taxon>
    </lineage>
</organism>
<name>A0A4D8QYA5_AZOBR</name>
<dbReference type="InterPro" id="IPR006837">
    <property type="entry name" value="Divergent_DAC"/>
</dbReference>
<reference evidence="2 3" key="1">
    <citation type="submission" date="2018-09" db="EMBL/GenBank/DDBJ databases">
        <title>Whole genome based analysis of evolution and adaptive divergence in Indian and Brazilian strains of Azospirillum brasilense.</title>
        <authorList>
            <person name="Singh C."/>
            <person name="Tripathi A.K."/>
        </authorList>
    </citation>
    <scope>NUCLEOTIDE SEQUENCE [LARGE SCALE GENOMIC DNA]</scope>
    <source>
        <strain evidence="2 3">MTCC4039</strain>
    </source>
</reference>
<feature type="region of interest" description="Disordered" evidence="1">
    <location>
        <begin position="1"/>
        <end position="48"/>
    </location>
</feature>
<gene>
    <name evidence="2" type="ORF">D3869_05340</name>
</gene>
<protein>
    <submittedName>
        <fullName evidence="2">Divergent polysaccharide deacetylase family protein</fullName>
    </submittedName>
</protein>
<dbReference type="RefSeq" id="WP_137139227.1">
    <property type="nucleotide sequence ID" value="NZ_CP032345.1"/>
</dbReference>
<sequence>MNAAALLGRLKPAKRERSGPGLLARLRRRKAGGDSDDAPRARKERRPLSPLAKRLLGAYAALALGLGGLGGWLAMNGEHTTEAWRAAIPRVEVAVKGAQAPAPSAPPPAAVAAVPVQPAPPTAAPAMAPPPAAVAPPPLAVAVNEPVTLTPAPVPGLVEDSRNGPLPRIAEDGRKPWQVYARPFPAADRRPRIAIVLAEMGISGVTTGNALQKLPPTITLAFVPYAERLDNWVERARGKGHEVMLSIPMEPQDYPRNDPGPNALLSMLPPERNMERLEWSLGKAVGYVGITSTTGSKFTANPDAVNPVVAAMKARGLMVLDARANPRSVAGTLAGQAGVPRAFADRVIDRDLSRGAIDDQLAELEAIAKANGAAVGIGAPYPSTIERINLWLTGLADRGIAIVPVSAVANMQKQ</sequence>
<accession>A0A4D8QYA5</accession>
<dbReference type="Proteomes" id="UP000298693">
    <property type="component" value="Chromosome"/>
</dbReference>
<dbReference type="EMBL" id="CP032345">
    <property type="protein sequence ID" value="QCO14691.1"/>
    <property type="molecule type" value="Genomic_DNA"/>
</dbReference>
<dbReference type="Pfam" id="PF04748">
    <property type="entry name" value="Polysacc_deac_2"/>
    <property type="match status" value="1"/>
</dbReference>